<proteinExistence type="predicted"/>
<accession>A0A1H9TNI7</accession>
<evidence type="ECO:0000313" key="6">
    <source>
        <dbReference type="Proteomes" id="UP000198815"/>
    </source>
</evidence>
<feature type="compositionally biased region" description="Low complexity" evidence="4">
    <location>
        <begin position="117"/>
        <end position="128"/>
    </location>
</feature>
<dbReference type="GO" id="GO:0003697">
    <property type="term" value="F:single-stranded DNA binding"/>
    <property type="evidence" value="ECO:0007669"/>
    <property type="project" value="InterPro"/>
</dbReference>
<dbReference type="Gene3D" id="2.40.50.140">
    <property type="entry name" value="Nucleic acid-binding proteins"/>
    <property type="match status" value="1"/>
</dbReference>
<dbReference type="GO" id="GO:0009295">
    <property type="term" value="C:nucleoid"/>
    <property type="evidence" value="ECO:0007669"/>
    <property type="project" value="TreeGrafter"/>
</dbReference>
<dbReference type="PIRSF" id="PIRSF002070">
    <property type="entry name" value="SSB"/>
    <property type="match status" value="1"/>
</dbReference>
<dbReference type="InterPro" id="IPR011344">
    <property type="entry name" value="ssDNA-bd"/>
</dbReference>
<keyword evidence="1 2" id="KW-0238">DNA-binding</keyword>
<dbReference type="Pfam" id="PF00436">
    <property type="entry name" value="SSB"/>
    <property type="match status" value="1"/>
</dbReference>
<dbReference type="InterPro" id="IPR012340">
    <property type="entry name" value="NA-bd_OB-fold"/>
</dbReference>
<evidence type="ECO:0000256" key="2">
    <source>
        <dbReference type="PIRNR" id="PIRNR002070"/>
    </source>
</evidence>
<feature type="region of interest" description="Disordered" evidence="4">
    <location>
        <begin position="107"/>
        <end position="147"/>
    </location>
</feature>
<gene>
    <name evidence="5" type="ORF">SAMN05443377_1258</name>
</gene>
<organism evidence="5 6">
    <name type="scientific">Propionibacterium cyclohexanicum</name>
    <dbReference type="NCBI Taxonomy" id="64702"/>
    <lineage>
        <taxon>Bacteria</taxon>
        <taxon>Bacillati</taxon>
        <taxon>Actinomycetota</taxon>
        <taxon>Actinomycetes</taxon>
        <taxon>Propionibacteriales</taxon>
        <taxon>Propionibacteriaceae</taxon>
        <taxon>Propionibacterium</taxon>
    </lineage>
</organism>
<evidence type="ECO:0000256" key="4">
    <source>
        <dbReference type="SAM" id="MobiDB-lite"/>
    </source>
</evidence>
<dbReference type="GO" id="GO:0006260">
    <property type="term" value="P:DNA replication"/>
    <property type="evidence" value="ECO:0007669"/>
    <property type="project" value="InterPro"/>
</dbReference>
<evidence type="ECO:0000256" key="1">
    <source>
        <dbReference type="ARBA" id="ARBA00023125"/>
    </source>
</evidence>
<dbReference type="EMBL" id="FOGZ01000025">
    <property type="protein sequence ID" value="SER98193.1"/>
    <property type="molecule type" value="Genomic_DNA"/>
</dbReference>
<keyword evidence="6" id="KW-1185">Reference proteome</keyword>
<evidence type="ECO:0000313" key="5">
    <source>
        <dbReference type="EMBL" id="SER98193.1"/>
    </source>
</evidence>
<dbReference type="STRING" id="64702.SAMN05443377_1258"/>
<protein>
    <recommendedName>
        <fullName evidence="2 3">Single-stranded DNA-binding protein</fullName>
    </recommendedName>
</protein>
<dbReference type="PANTHER" id="PTHR10302:SF27">
    <property type="entry name" value="SINGLE-STRANDED DNA-BINDING PROTEIN"/>
    <property type="match status" value="1"/>
</dbReference>
<dbReference type="Proteomes" id="UP000198815">
    <property type="component" value="Unassembled WGS sequence"/>
</dbReference>
<name>A0A1H9TNI7_9ACTN</name>
<dbReference type="PROSITE" id="PS50935">
    <property type="entry name" value="SSB"/>
    <property type="match status" value="1"/>
</dbReference>
<dbReference type="InterPro" id="IPR000424">
    <property type="entry name" value="Primosome_PriB/ssb"/>
</dbReference>
<dbReference type="CDD" id="cd04496">
    <property type="entry name" value="SSB_OBF"/>
    <property type="match status" value="1"/>
</dbReference>
<dbReference type="SUPFAM" id="SSF50249">
    <property type="entry name" value="Nucleic acid-binding proteins"/>
    <property type="match status" value="1"/>
</dbReference>
<dbReference type="NCBIfam" id="TIGR00621">
    <property type="entry name" value="ssb"/>
    <property type="match status" value="1"/>
</dbReference>
<evidence type="ECO:0000256" key="3">
    <source>
        <dbReference type="RuleBase" id="RU000524"/>
    </source>
</evidence>
<dbReference type="PANTHER" id="PTHR10302">
    <property type="entry name" value="SINGLE-STRANDED DNA-BINDING PROTEIN"/>
    <property type="match status" value="1"/>
</dbReference>
<sequence>MDTNVSLSGYVGTAVEYTAAEGYSFATFRLATTPRIRRNGEWVDGETTWITVEASNRAADNAAASIHKGDPVIVVGRLQTKRWQGRDGEPRERLVLTALALGHDLARGTSQFTRTPRQSADRAASAAQEQPMTEPADADSSEGVHVA</sequence>
<dbReference type="AlphaFoldDB" id="A0A1H9TNI7"/>
<reference evidence="5 6" key="1">
    <citation type="submission" date="2016-10" db="EMBL/GenBank/DDBJ databases">
        <authorList>
            <person name="de Groot N.N."/>
        </authorList>
    </citation>
    <scope>NUCLEOTIDE SEQUENCE [LARGE SCALE GENOMIC DNA]</scope>
    <source>
        <strain evidence="5 6">DSM 16859</strain>
    </source>
</reference>